<proteinExistence type="predicted"/>
<gene>
    <name evidence="1" type="ORF">QFC21_003372</name>
</gene>
<comment type="caution">
    <text evidence="1">The sequence shown here is derived from an EMBL/GenBank/DDBJ whole genome shotgun (WGS) entry which is preliminary data.</text>
</comment>
<organism evidence="1 2">
    <name type="scientific">Naganishia friedmannii</name>
    <dbReference type="NCBI Taxonomy" id="89922"/>
    <lineage>
        <taxon>Eukaryota</taxon>
        <taxon>Fungi</taxon>
        <taxon>Dikarya</taxon>
        <taxon>Basidiomycota</taxon>
        <taxon>Agaricomycotina</taxon>
        <taxon>Tremellomycetes</taxon>
        <taxon>Filobasidiales</taxon>
        <taxon>Filobasidiaceae</taxon>
        <taxon>Naganishia</taxon>
    </lineage>
</organism>
<sequence>MKTPPHSSDYVQPESLRSTTPADPGHLPSTYTALLVLGILRAPSQEWVDKLDVDGLERFLCTCADVNGSFSPIPLARTASNSDSSSPASHTPLSPPFQSDARMSYCAAIIHDFTTFAKYPRSREPTSYAPLKPPTRPDEQRNMARTTSVSTLEDRRLDARWQKRTREWLSNCQTWEGGFAQHPGLEAQCGTTYCAITSLALLYGYTAEDNWRSRVDLDGATRYLVSRQLEGNTKDAYNNTGEVDAGVGGGFQGRPGKDEDVCYSFWCGAAMRVLHGKALFDMEANTRALLDSQSPMGGFGKAQGDYPDPYHSYLALAALSMNEHEPKSVNTTITESTETNTGASIATEVAAEQPRLPSLGLKALDPQWNVAMDTRAYIRGCLGDIFTRRYANQNVSAT</sequence>
<accession>A0ACC2VP22</accession>
<reference evidence="1" key="1">
    <citation type="submission" date="2023-04" db="EMBL/GenBank/DDBJ databases">
        <title>Draft Genome sequencing of Naganishia species isolated from polar environments using Oxford Nanopore Technology.</title>
        <authorList>
            <person name="Leo P."/>
            <person name="Venkateswaran K."/>
        </authorList>
    </citation>
    <scope>NUCLEOTIDE SEQUENCE</scope>
    <source>
        <strain evidence="1">MNA-CCFEE 5423</strain>
    </source>
</reference>
<keyword evidence="2" id="KW-1185">Reference proteome</keyword>
<dbReference type="Proteomes" id="UP001227268">
    <property type="component" value="Unassembled WGS sequence"/>
</dbReference>
<evidence type="ECO:0000313" key="2">
    <source>
        <dbReference type="Proteomes" id="UP001227268"/>
    </source>
</evidence>
<dbReference type="EMBL" id="JASBWT010000010">
    <property type="protein sequence ID" value="KAJ9101154.1"/>
    <property type="molecule type" value="Genomic_DNA"/>
</dbReference>
<evidence type="ECO:0000313" key="1">
    <source>
        <dbReference type="EMBL" id="KAJ9101154.1"/>
    </source>
</evidence>
<name>A0ACC2VP22_9TREE</name>
<protein>
    <submittedName>
        <fullName evidence="1">Uncharacterized protein</fullName>
    </submittedName>
</protein>